<comment type="similarity">
    <text evidence="1">Belongs to the ABC transporter superfamily.</text>
</comment>
<dbReference type="InterPro" id="IPR017871">
    <property type="entry name" value="ABC_transporter-like_CS"/>
</dbReference>
<dbReference type="CDD" id="cd03220">
    <property type="entry name" value="ABC_KpsT_Wzt"/>
    <property type="match status" value="1"/>
</dbReference>
<keyword evidence="7" id="KW-1185">Reference proteome</keyword>
<dbReference type="InterPro" id="IPR003593">
    <property type="entry name" value="AAA+_ATPase"/>
</dbReference>
<dbReference type="PANTHER" id="PTHR46743:SF2">
    <property type="entry name" value="TEICHOIC ACIDS EXPORT ATP-BINDING PROTEIN TAGH"/>
    <property type="match status" value="1"/>
</dbReference>
<dbReference type="PROSITE" id="PS50893">
    <property type="entry name" value="ABC_TRANSPORTER_2"/>
    <property type="match status" value="1"/>
</dbReference>
<dbReference type="GO" id="GO:0016020">
    <property type="term" value="C:membrane"/>
    <property type="evidence" value="ECO:0007669"/>
    <property type="project" value="InterPro"/>
</dbReference>
<evidence type="ECO:0000256" key="1">
    <source>
        <dbReference type="ARBA" id="ARBA00005417"/>
    </source>
</evidence>
<dbReference type="SMART" id="SM00382">
    <property type="entry name" value="AAA"/>
    <property type="match status" value="1"/>
</dbReference>
<dbReference type="Pfam" id="PF00005">
    <property type="entry name" value="ABC_tran"/>
    <property type="match status" value="1"/>
</dbReference>
<dbReference type="EMBL" id="VDFU01000017">
    <property type="protein sequence ID" value="TNC48505.1"/>
    <property type="molecule type" value="Genomic_DNA"/>
</dbReference>
<keyword evidence="3" id="KW-0547">Nucleotide-binding</keyword>
<evidence type="ECO:0000256" key="2">
    <source>
        <dbReference type="ARBA" id="ARBA00022448"/>
    </source>
</evidence>
<evidence type="ECO:0000259" key="5">
    <source>
        <dbReference type="PROSITE" id="PS50893"/>
    </source>
</evidence>
<protein>
    <submittedName>
        <fullName evidence="6">ABC transporter ATP-binding protein</fullName>
    </submittedName>
</protein>
<dbReference type="InterPro" id="IPR050683">
    <property type="entry name" value="Bact_Polysacc_Export_ATP-bd"/>
</dbReference>
<dbReference type="InterPro" id="IPR015860">
    <property type="entry name" value="ABC_transpr_TagH-like"/>
</dbReference>
<sequence length="218" mass="23665">MIVLRNLSKIFVLEGHRKTVLDSVNAVFPSKVSVALLGRNGAGKSTLLKMISGAMDVSGGEILTDGQISFPVGYAGSFHPDLTGAQNTRFVARIYGVDTDALIAYVEDFAELGQSFHLPVRSYSSGMRSRLAFGVSMGINFDTYLIDEVTAVGDAAFKKKSRLVFQERMKSSGALFVSHSLGQVKEMCQAGAVLEDGQLHYYDDVRDAIAHHLRNLNA</sequence>
<keyword evidence="4 6" id="KW-0067">ATP-binding</keyword>
<evidence type="ECO:0000313" key="7">
    <source>
        <dbReference type="Proteomes" id="UP000305887"/>
    </source>
</evidence>
<dbReference type="RefSeq" id="WP_139077725.1">
    <property type="nucleotide sequence ID" value="NZ_VDFU01000017.1"/>
</dbReference>
<organism evidence="6 7">
    <name type="scientific">Rubellimicrobium rubrum</name>
    <dbReference type="NCBI Taxonomy" id="2585369"/>
    <lineage>
        <taxon>Bacteria</taxon>
        <taxon>Pseudomonadati</taxon>
        <taxon>Pseudomonadota</taxon>
        <taxon>Alphaproteobacteria</taxon>
        <taxon>Rhodobacterales</taxon>
        <taxon>Roseobacteraceae</taxon>
        <taxon>Rubellimicrobium</taxon>
    </lineage>
</organism>
<dbReference type="Proteomes" id="UP000305887">
    <property type="component" value="Unassembled WGS sequence"/>
</dbReference>
<dbReference type="GO" id="GO:0005524">
    <property type="term" value="F:ATP binding"/>
    <property type="evidence" value="ECO:0007669"/>
    <property type="project" value="UniProtKB-KW"/>
</dbReference>
<comment type="caution">
    <text evidence="6">The sequence shown here is derived from an EMBL/GenBank/DDBJ whole genome shotgun (WGS) entry which is preliminary data.</text>
</comment>
<reference evidence="6 7" key="1">
    <citation type="submission" date="2019-06" db="EMBL/GenBank/DDBJ databases">
        <title>YIM 131921 draft genome.</title>
        <authorList>
            <person name="Jiang L."/>
        </authorList>
    </citation>
    <scope>NUCLEOTIDE SEQUENCE [LARGE SCALE GENOMIC DNA]</scope>
    <source>
        <strain evidence="6 7">YIM 131921</strain>
    </source>
</reference>
<accession>A0A5C4MV36</accession>
<feature type="domain" description="ABC transporter" evidence="5">
    <location>
        <begin position="2"/>
        <end position="218"/>
    </location>
</feature>
<evidence type="ECO:0000313" key="6">
    <source>
        <dbReference type="EMBL" id="TNC48505.1"/>
    </source>
</evidence>
<dbReference type="PROSITE" id="PS00211">
    <property type="entry name" value="ABC_TRANSPORTER_1"/>
    <property type="match status" value="1"/>
</dbReference>
<dbReference type="GO" id="GO:0140359">
    <property type="term" value="F:ABC-type transporter activity"/>
    <property type="evidence" value="ECO:0007669"/>
    <property type="project" value="InterPro"/>
</dbReference>
<name>A0A5C4MV36_9RHOB</name>
<evidence type="ECO:0000256" key="4">
    <source>
        <dbReference type="ARBA" id="ARBA00022840"/>
    </source>
</evidence>
<dbReference type="InterPro" id="IPR027417">
    <property type="entry name" value="P-loop_NTPase"/>
</dbReference>
<dbReference type="OrthoDB" id="9778870at2"/>
<dbReference type="PANTHER" id="PTHR46743">
    <property type="entry name" value="TEICHOIC ACIDS EXPORT ATP-BINDING PROTEIN TAGH"/>
    <property type="match status" value="1"/>
</dbReference>
<evidence type="ECO:0000256" key="3">
    <source>
        <dbReference type="ARBA" id="ARBA00022741"/>
    </source>
</evidence>
<keyword evidence="2" id="KW-0813">Transport</keyword>
<gene>
    <name evidence="6" type="ORF">FHG66_14230</name>
</gene>
<dbReference type="AlphaFoldDB" id="A0A5C4MV36"/>
<dbReference type="SUPFAM" id="SSF52540">
    <property type="entry name" value="P-loop containing nucleoside triphosphate hydrolases"/>
    <property type="match status" value="1"/>
</dbReference>
<proteinExistence type="inferred from homology"/>
<dbReference type="GO" id="GO:0016887">
    <property type="term" value="F:ATP hydrolysis activity"/>
    <property type="evidence" value="ECO:0007669"/>
    <property type="project" value="InterPro"/>
</dbReference>
<dbReference type="InterPro" id="IPR003439">
    <property type="entry name" value="ABC_transporter-like_ATP-bd"/>
</dbReference>
<dbReference type="Gene3D" id="3.40.50.300">
    <property type="entry name" value="P-loop containing nucleotide triphosphate hydrolases"/>
    <property type="match status" value="1"/>
</dbReference>